<protein>
    <submittedName>
        <fullName evidence="2">Uncharacterized protein</fullName>
    </submittedName>
</protein>
<dbReference type="Proteomes" id="UP001150238">
    <property type="component" value="Unassembled WGS sequence"/>
</dbReference>
<dbReference type="AlphaFoldDB" id="A0A9W9A033"/>
<accession>A0A9W9A033</accession>
<feature type="compositionally biased region" description="Low complexity" evidence="1">
    <location>
        <begin position="142"/>
        <end position="169"/>
    </location>
</feature>
<feature type="compositionally biased region" description="Low complexity" evidence="1">
    <location>
        <begin position="215"/>
        <end position="227"/>
    </location>
</feature>
<comment type="caution">
    <text evidence="2">The sequence shown here is derived from an EMBL/GenBank/DDBJ whole genome shotgun (WGS) entry which is preliminary data.</text>
</comment>
<feature type="region of interest" description="Disordered" evidence="1">
    <location>
        <begin position="301"/>
        <end position="320"/>
    </location>
</feature>
<sequence>MSSGDPNRNRSLAEPAEDTEASIQNTIQRLDLAFERIRHLRRDILYPEQVDHTNGSYSRNRIGPGHEAIVLTGQNEREYLDELERMDRMRNIVPADTRERLRQFEARRAEADRERNRDRDRAGVRSHLLRAAAAHMHPLDTSNSPPSSHPSSAQSPLSFASPLSPPRQRLLPHRLLDAQPFRRRESSSSLSDDPNTEIGRRVAARESARGATQDSTHNASPNSNSSSRDSHYRLPTVLERDFEYGTRTRLQRSEPAFLRRIDPSLDQLRREAESRISRSLDTTGTPPSPSAEASILRANMRTRVPQSRQSSNVSTNLPSATSSQSRLSLLSNFGVQSLPTPSSTLSNPPLLFEEPASYFHPSTEDSRLRSVEEERARTLEESYMSQTRIAGGLLFSSSPVQMHHVPEETRPGHHRDNTVQLQHHAAPRLTQLDANGDEFRLDPTRVRQFAESTLGLYPPRRHATDEYPPLQPVTRSPIPLDPNNPDSDLISPENYDPEAEVYYSLIPDGPSSMRYVVSVESKPRYFGTSTPRYIDPLPSALVDKFTQGQSRHEPRRSYVHVPAAMSVMAGR</sequence>
<gene>
    <name evidence="2" type="ORF">C8J55DRAFT_551185</name>
</gene>
<reference evidence="2" key="2">
    <citation type="journal article" date="2023" name="Proc. Natl. Acad. Sci. U.S.A.">
        <title>A global phylogenomic analysis of the shiitake genus Lentinula.</title>
        <authorList>
            <person name="Sierra-Patev S."/>
            <person name="Min B."/>
            <person name="Naranjo-Ortiz M."/>
            <person name="Looney B."/>
            <person name="Konkel Z."/>
            <person name="Slot J.C."/>
            <person name="Sakamoto Y."/>
            <person name="Steenwyk J.L."/>
            <person name="Rokas A."/>
            <person name="Carro J."/>
            <person name="Camarero S."/>
            <person name="Ferreira P."/>
            <person name="Molpeceres G."/>
            <person name="Ruiz-Duenas F.J."/>
            <person name="Serrano A."/>
            <person name="Henrissat B."/>
            <person name="Drula E."/>
            <person name="Hughes K.W."/>
            <person name="Mata J.L."/>
            <person name="Ishikawa N.K."/>
            <person name="Vargas-Isla R."/>
            <person name="Ushijima S."/>
            <person name="Smith C.A."/>
            <person name="Donoghue J."/>
            <person name="Ahrendt S."/>
            <person name="Andreopoulos W."/>
            <person name="He G."/>
            <person name="LaButti K."/>
            <person name="Lipzen A."/>
            <person name="Ng V."/>
            <person name="Riley R."/>
            <person name="Sandor L."/>
            <person name="Barry K."/>
            <person name="Martinez A.T."/>
            <person name="Xiao Y."/>
            <person name="Gibbons J.G."/>
            <person name="Terashima K."/>
            <person name="Grigoriev I.V."/>
            <person name="Hibbett D."/>
        </authorList>
    </citation>
    <scope>NUCLEOTIDE SEQUENCE</scope>
    <source>
        <strain evidence="2">Sp2 HRB7682 ss15</strain>
    </source>
</reference>
<reference evidence="2" key="1">
    <citation type="submission" date="2022-08" db="EMBL/GenBank/DDBJ databases">
        <authorList>
            <consortium name="DOE Joint Genome Institute"/>
            <person name="Min B."/>
            <person name="Riley R."/>
            <person name="Sierra-Patev S."/>
            <person name="Naranjo-Ortiz M."/>
            <person name="Looney B."/>
            <person name="Konkel Z."/>
            <person name="Slot J.C."/>
            <person name="Sakamoto Y."/>
            <person name="Steenwyk J.L."/>
            <person name="Rokas A."/>
            <person name="Carro J."/>
            <person name="Camarero S."/>
            <person name="Ferreira P."/>
            <person name="Molpeceres G."/>
            <person name="Ruiz-Duenas F.J."/>
            <person name="Serrano A."/>
            <person name="Henrissat B."/>
            <person name="Drula E."/>
            <person name="Hughes K.W."/>
            <person name="Mata J.L."/>
            <person name="Ishikawa N.K."/>
            <person name="Vargas-Isla R."/>
            <person name="Ushijima S."/>
            <person name="Smith C.A."/>
            <person name="Ahrendt S."/>
            <person name="Andreopoulos W."/>
            <person name="He G."/>
            <person name="Labutti K."/>
            <person name="Lipzen A."/>
            <person name="Ng V."/>
            <person name="Sandor L."/>
            <person name="Barry K."/>
            <person name="Martinez A.T."/>
            <person name="Xiao Y."/>
            <person name="Gibbons J.G."/>
            <person name="Terashima K."/>
            <person name="Hibbett D.S."/>
            <person name="Grigoriev I.V."/>
        </authorList>
    </citation>
    <scope>NUCLEOTIDE SEQUENCE</scope>
    <source>
        <strain evidence="2">Sp2 HRB7682 ss15</strain>
    </source>
</reference>
<feature type="region of interest" description="Disordered" evidence="1">
    <location>
        <begin position="270"/>
        <end position="291"/>
    </location>
</feature>
<feature type="region of interest" description="Disordered" evidence="1">
    <location>
        <begin position="456"/>
        <end position="480"/>
    </location>
</feature>
<feature type="compositionally biased region" description="Basic and acidic residues" evidence="1">
    <location>
        <begin position="198"/>
        <end position="208"/>
    </location>
</feature>
<feature type="region of interest" description="Disordered" evidence="1">
    <location>
        <begin position="137"/>
        <end position="233"/>
    </location>
</feature>
<dbReference type="EMBL" id="JANVFS010000029">
    <property type="protein sequence ID" value="KAJ4471330.1"/>
    <property type="molecule type" value="Genomic_DNA"/>
</dbReference>
<name>A0A9W9A033_9AGAR</name>
<feature type="region of interest" description="Disordered" evidence="1">
    <location>
        <begin position="1"/>
        <end position="22"/>
    </location>
</feature>
<evidence type="ECO:0000313" key="3">
    <source>
        <dbReference type="Proteomes" id="UP001150238"/>
    </source>
</evidence>
<evidence type="ECO:0000256" key="1">
    <source>
        <dbReference type="SAM" id="MobiDB-lite"/>
    </source>
</evidence>
<proteinExistence type="predicted"/>
<organism evidence="2 3">
    <name type="scientific">Lentinula lateritia</name>
    <dbReference type="NCBI Taxonomy" id="40482"/>
    <lineage>
        <taxon>Eukaryota</taxon>
        <taxon>Fungi</taxon>
        <taxon>Dikarya</taxon>
        <taxon>Basidiomycota</taxon>
        <taxon>Agaricomycotina</taxon>
        <taxon>Agaricomycetes</taxon>
        <taxon>Agaricomycetidae</taxon>
        <taxon>Agaricales</taxon>
        <taxon>Marasmiineae</taxon>
        <taxon>Omphalotaceae</taxon>
        <taxon>Lentinula</taxon>
    </lineage>
</organism>
<feature type="compositionally biased region" description="Polar residues" evidence="1">
    <location>
        <begin position="304"/>
        <end position="320"/>
    </location>
</feature>
<evidence type="ECO:0000313" key="2">
    <source>
        <dbReference type="EMBL" id="KAJ4471330.1"/>
    </source>
</evidence>
<feature type="compositionally biased region" description="Polar residues" evidence="1">
    <location>
        <begin position="1"/>
        <end position="10"/>
    </location>
</feature>
<feature type="compositionally biased region" description="Basic and acidic residues" evidence="1">
    <location>
        <begin position="174"/>
        <end position="186"/>
    </location>
</feature>